<reference evidence="3 4" key="1">
    <citation type="submission" date="2014-11" db="EMBL/GenBank/DDBJ databases">
        <title>Genome sequencing of Pantoea rodasii ND03.</title>
        <authorList>
            <person name="Muhamad Yunos N.Y."/>
            <person name="Chan K.-G."/>
        </authorList>
    </citation>
    <scope>NUCLEOTIDE SEQUENCE [LARGE SCALE GENOMIC DNA]</scope>
    <source>
        <strain evidence="3 4">ND03</strain>
    </source>
</reference>
<keyword evidence="3" id="KW-0645">Protease</keyword>
<dbReference type="AlphaFoldDB" id="A0A0B1R3H8"/>
<accession>A0A0B1R3H8</accession>
<evidence type="ECO:0000259" key="2">
    <source>
        <dbReference type="Pfam" id="PF01321"/>
    </source>
</evidence>
<protein>
    <submittedName>
        <fullName evidence="3">Xaa-Pro aminopeptidase</fullName>
    </submittedName>
</protein>
<comment type="caution">
    <text evidence="3">The sequence shown here is derived from an EMBL/GenBank/DDBJ whole genome shotgun (WGS) entry which is preliminary data.</text>
</comment>
<dbReference type="PANTHER" id="PTHR46112:SF3">
    <property type="entry name" value="AMINOPEPTIDASE YPDF"/>
    <property type="match status" value="1"/>
</dbReference>
<evidence type="ECO:0000313" key="3">
    <source>
        <dbReference type="EMBL" id="KHJ66226.1"/>
    </source>
</evidence>
<name>A0A0B1R3H8_9GAMM</name>
<dbReference type="Pfam" id="PF00557">
    <property type="entry name" value="Peptidase_M24"/>
    <property type="match status" value="1"/>
</dbReference>
<dbReference type="Proteomes" id="UP000030853">
    <property type="component" value="Unassembled WGS sequence"/>
</dbReference>
<dbReference type="GO" id="GO:0004177">
    <property type="term" value="F:aminopeptidase activity"/>
    <property type="evidence" value="ECO:0007669"/>
    <property type="project" value="UniProtKB-KW"/>
</dbReference>
<sequence>MQQLNNVIQGSESAFAADEYASRIQRTRERLSAAGVDVMIVTGPENIFWLTGQQTPGYYTFQALLLPVEGEPVFVIRQLEYFNFIANTFISDAAIYQDGDNPVDFLFAMLQQRGWLNKRIGLDKRGWFLPIAVYEALQSKLGTIADTAGVIEPLRAIKSAAEVEKIATAARYVDAGMQAGMAAVRAGADENALVSAMMGAAIAAGSEYVGMEPLVSSGPRSGVPHGTWRRRVIKDNDPVFLEMAAAHDRYHAALMRSAWIGRPPAIALEMEKVCQEALQAALDAIRPGATCAEPHLACQKVIDRAGFTDNFKKRTGYSIGVSFAPDWGEGGILSLYSGVTTELQPGMTFHIPPALRIYGEFTVGVSETVVVTESGYRQLGSLARPLTLL</sequence>
<dbReference type="SUPFAM" id="SSF55920">
    <property type="entry name" value="Creatinase/aminopeptidase"/>
    <property type="match status" value="1"/>
</dbReference>
<dbReference type="InterPro" id="IPR000587">
    <property type="entry name" value="Creatinase_N"/>
</dbReference>
<proteinExistence type="predicted"/>
<dbReference type="RefSeq" id="WP_039334871.1">
    <property type="nucleotide sequence ID" value="NZ_JTJJ01000089.1"/>
</dbReference>
<dbReference type="EMBL" id="JTJJ01000089">
    <property type="protein sequence ID" value="KHJ66226.1"/>
    <property type="molecule type" value="Genomic_DNA"/>
</dbReference>
<dbReference type="InterPro" id="IPR050659">
    <property type="entry name" value="Peptidase_M24B"/>
</dbReference>
<organism evidence="3 4">
    <name type="scientific">Pantoea rodasii</name>
    <dbReference type="NCBI Taxonomy" id="1076549"/>
    <lineage>
        <taxon>Bacteria</taxon>
        <taxon>Pseudomonadati</taxon>
        <taxon>Pseudomonadota</taxon>
        <taxon>Gammaproteobacteria</taxon>
        <taxon>Enterobacterales</taxon>
        <taxon>Erwiniaceae</taxon>
        <taxon>Pantoea</taxon>
    </lineage>
</organism>
<feature type="domain" description="Creatinase N-terminal" evidence="2">
    <location>
        <begin position="23"/>
        <end position="157"/>
    </location>
</feature>
<dbReference type="PANTHER" id="PTHR46112">
    <property type="entry name" value="AMINOPEPTIDASE"/>
    <property type="match status" value="1"/>
</dbReference>
<keyword evidence="3" id="KW-0031">Aminopeptidase</keyword>
<dbReference type="InterPro" id="IPR000994">
    <property type="entry name" value="Pept_M24"/>
</dbReference>
<keyword evidence="3" id="KW-0378">Hydrolase</keyword>
<dbReference type="Pfam" id="PF01321">
    <property type="entry name" value="Creatinase_N"/>
    <property type="match status" value="1"/>
</dbReference>
<dbReference type="InterPro" id="IPR029149">
    <property type="entry name" value="Creatin/AminoP/Spt16_N"/>
</dbReference>
<feature type="domain" description="Peptidase M24" evidence="1">
    <location>
        <begin position="164"/>
        <end position="373"/>
    </location>
</feature>
<evidence type="ECO:0000313" key="4">
    <source>
        <dbReference type="Proteomes" id="UP000030853"/>
    </source>
</evidence>
<dbReference type="SUPFAM" id="SSF53092">
    <property type="entry name" value="Creatinase/prolidase N-terminal domain"/>
    <property type="match status" value="1"/>
</dbReference>
<dbReference type="Gene3D" id="3.90.230.10">
    <property type="entry name" value="Creatinase/methionine aminopeptidase superfamily"/>
    <property type="match status" value="1"/>
</dbReference>
<gene>
    <name evidence="3" type="ORF">QU24_20265</name>
</gene>
<dbReference type="Gene3D" id="3.40.350.10">
    <property type="entry name" value="Creatinase/prolidase N-terminal domain"/>
    <property type="match status" value="1"/>
</dbReference>
<dbReference type="CDD" id="cd01066">
    <property type="entry name" value="APP_MetAP"/>
    <property type="match status" value="1"/>
</dbReference>
<evidence type="ECO:0000259" key="1">
    <source>
        <dbReference type="Pfam" id="PF00557"/>
    </source>
</evidence>
<dbReference type="InterPro" id="IPR036005">
    <property type="entry name" value="Creatinase/aminopeptidase-like"/>
</dbReference>